<dbReference type="Proteomes" id="UP000474175">
    <property type="component" value="Unassembled WGS sequence"/>
</dbReference>
<protein>
    <submittedName>
        <fullName evidence="2">Uncharacterized protein</fullName>
    </submittedName>
</protein>
<proteinExistence type="predicted"/>
<reference evidence="2 3" key="1">
    <citation type="submission" date="2020-02" db="EMBL/GenBank/DDBJ databases">
        <title>Draft genome sequence of two Spirosoma agri KCTC 52727 and Spirosoma terrae KCTC 52035.</title>
        <authorList>
            <person name="Rojas J."/>
            <person name="Ambika Manirajan B."/>
            <person name="Suarez C."/>
            <person name="Ratering S."/>
            <person name="Schnell S."/>
        </authorList>
    </citation>
    <scope>NUCLEOTIDE SEQUENCE [LARGE SCALE GENOMIC DNA]</scope>
    <source>
        <strain evidence="2 3">KCTC 52035</strain>
    </source>
</reference>
<organism evidence="2 3">
    <name type="scientific">Spirosoma terrae</name>
    <dbReference type="NCBI Taxonomy" id="1968276"/>
    <lineage>
        <taxon>Bacteria</taxon>
        <taxon>Pseudomonadati</taxon>
        <taxon>Bacteroidota</taxon>
        <taxon>Cytophagia</taxon>
        <taxon>Cytophagales</taxon>
        <taxon>Cytophagaceae</taxon>
        <taxon>Spirosoma</taxon>
    </lineage>
</organism>
<keyword evidence="3" id="KW-1185">Reference proteome</keyword>
<dbReference type="EMBL" id="JAAFZH010000001">
    <property type="protein sequence ID" value="NDU93863.1"/>
    <property type="molecule type" value="Genomic_DNA"/>
</dbReference>
<feature type="chain" id="PRO_5026961196" evidence="1">
    <location>
        <begin position="24"/>
        <end position="249"/>
    </location>
</feature>
<evidence type="ECO:0000313" key="3">
    <source>
        <dbReference type="Proteomes" id="UP000474175"/>
    </source>
</evidence>
<sequence>MKTIHYLALLALLLTGCSRNVQVVTLRGNNVKPTSEGLVLDNDTLTLRYKFASERGKMQLIVINKLNQPLYVDWKRSSLIVGEEKIDYWYDVSTVQLTTSDYQFRRYAIGSVAGTISKEDQISFIPPQTKVEKQQFLVLPSGSLRLPGTPDVTQEKPKWNPERKKPIDINTFTYGDEKSPLTFRNYLTLSTDKDFKNEFHIDTKFWASDVKVMPYNQLISGPVRQYDGSYSYAPIFDKPDAFFVPLPVQ</sequence>
<accession>A0A6L9L4T2</accession>
<comment type="caution">
    <text evidence="2">The sequence shown here is derived from an EMBL/GenBank/DDBJ whole genome shotgun (WGS) entry which is preliminary data.</text>
</comment>
<gene>
    <name evidence="2" type="ORF">GK108_03185</name>
</gene>
<dbReference type="PROSITE" id="PS51257">
    <property type="entry name" value="PROKAR_LIPOPROTEIN"/>
    <property type="match status" value="1"/>
</dbReference>
<dbReference type="AlphaFoldDB" id="A0A6L9L4T2"/>
<name>A0A6L9L4T2_9BACT</name>
<keyword evidence="1" id="KW-0732">Signal</keyword>
<evidence type="ECO:0000313" key="2">
    <source>
        <dbReference type="EMBL" id="NDU93863.1"/>
    </source>
</evidence>
<evidence type="ECO:0000256" key="1">
    <source>
        <dbReference type="SAM" id="SignalP"/>
    </source>
</evidence>
<feature type="signal peptide" evidence="1">
    <location>
        <begin position="1"/>
        <end position="23"/>
    </location>
</feature>
<dbReference type="RefSeq" id="WP_163942607.1">
    <property type="nucleotide sequence ID" value="NZ_JAAFZH010000001.1"/>
</dbReference>